<evidence type="ECO:0000256" key="2">
    <source>
        <dbReference type="ARBA" id="ARBA00022679"/>
    </source>
</evidence>
<dbReference type="InterPro" id="IPR029044">
    <property type="entry name" value="Nucleotide-diphossugar_trans"/>
</dbReference>
<dbReference type="SUPFAM" id="SSF53448">
    <property type="entry name" value="Nucleotide-diphospho-sugar transferases"/>
    <property type="match status" value="1"/>
</dbReference>
<keyword evidence="4" id="KW-0812">Transmembrane</keyword>
<evidence type="ECO:0000256" key="1">
    <source>
        <dbReference type="ARBA" id="ARBA00009105"/>
    </source>
</evidence>
<dbReference type="AlphaFoldDB" id="A0A388K1F6"/>
<sequence>MGLGSELRGSGRVRETGILCAVGVGVLSIGVIATILSSALTKSSVLCAGGRYAQYSSARGVRRRGGGGIAGESQMGSWKGMRTVSRQQHRVPSESSAASKAGKAASGGRRNAYATVLYEGTQHDYEFFAAARVMLQTAKRTGTDADMLAILTETFPAEWIQTLIADGVRVVQLPSIKNPYAGQESSSPRFMHALNKLLAWNLTEYNRIVLLDADNIILDNMDELFRCGNFCAVFINPCIFHTGLMVLEPSHEVFRDMVKKLDELDSFDGADQGFLVSYFPSLLESPLFVPPQEDGKYLQGMWRLPMGYQMDSGYFYLTYKWNVPCSANKVLTYPSAPTFKPWYWWSWPILPVGLFWHEQRRELVGYDQEHRSALFVALAWMALFLFASSGLGRSLMSTLEQLKKSCCSSCGSVCCNRDAQHGGGWGGVGVGVNAFAQDIIPVSLRRIFPGRSNGLLGSPNYDGQDSRNSNLVSDGGGNPGPTGSPTFPSSAMGSPGQERMHQDHRQLHDSELSPLISRPLGDSKLPAIGVNDSSFRLSFGGLALLVSLALALTVPFLVVPHTIHPCIGWALYIEGSFVLLHCLSMYSGVPGRVFAPLCVIVVGLTLSALPWYRSVVQKVVAINLLFFVLGISILPILSFAFTDPALTGAADRPATGPKGMQQSLGTPGAVKSR</sequence>
<organism evidence="5 6">
    <name type="scientific">Chara braunii</name>
    <name type="common">Braun's stonewort</name>
    <dbReference type="NCBI Taxonomy" id="69332"/>
    <lineage>
        <taxon>Eukaryota</taxon>
        <taxon>Viridiplantae</taxon>
        <taxon>Streptophyta</taxon>
        <taxon>Charophyceae</taxon>
        <taxon>Charales</taxon>
        <taxon>Characeae</taxon>
        <taxon>Chara</taxon>
    </lineage>
</organism>
<feature type="region of interest" description="Disordered" evidence="3">
    <location>
        <begin position="652"/>
        <end position="673"/>
    </location>
</feature>
<keyword evidence="4" id="KW-1133">Transmembrane helix</keyword>
<feature type="transmembrane region" description="Helical" evidence="4">
    <location>
        <begin position="373"/>
        <end position="392"/>
    </location>
</feature>
<keyword evidence="2" id="KW-0808">Transferase</keyword>
<feature type="transmembrane region" description="Helical" evidence="4">
    <location>
        <begin position="619"/>
        <end position="641"/>
    </location>
</feature>
<dbReference type="InterPro" id="IPR022751">
    <property type="entry name" value="Alpha_mannosyltransferase"/>
</dbReference>
<evidence type="ECO:0000313" key="6">
    <source>
        <dbReference type="Proteomes" id="UP000265515"/>
    </source>
</evidence>
<feature type="region of interest" description="Disordered" evidence="3">
    <location>
        <begin position="456"/>
        <end position="507"/>
    </location>
</feature>
<dbReference type="CDD" id="cd02537">
    <property type="entry name" value="GT8_Glycogenin"/>
    <property type="match status" value="1"/>
</dbReference>
<dbReference type="STRING" id="69332.A0A388K1F6"/>
<feature type="compositionally biased region" description="Low complexity" evidence="3">
    <location>
        <begin position="93"/>
        <end position="104"/>
    </location>
</feature>
<dbReference type="Proteomes" id="UP000265515">
    <property type="component" value="Unassembled WGS sequence"/>
</dbReference>
<feature type="transmembrane region" description="Helical" evidence="4">
    <location>
        <begin position="16"/>
        <end position="36"/>
    </location>
</feature>
<dbReference type="InterPro" id="IPR050587">
    <property type="entry name" value="GNT1/Glycosyltrans_8"/>
</dbReference>
<dbReference type="OrthoDB" id="2014201at2759"/>
<comment type="caution">
    <text evidence="5">The sequence shown here is derived from an EMBL/GenBank/DDBJ whole genome shotgun (WGS) entry which is preliminary data.</text>
</comment>
<dbReference type="GO" id="GO:0016757">
    <property type="term" value="F:glycosyltransferase activity"/>
    <property type="evidence" value="ECO:0007669"/>
    <property type="project" value="InterPro"/>
</dbReference>
<feature type="compositionally biased region" description="Polar residues" evidence="3">
    <location>
        <begin position="461"/>
        <end position="472"/>
    </location>
</feature>
<name>A0A388K1F6_CHABU</name>
<accession>A0A388K1F6</accession>
<evidence type="ECO:0000256" key="3">
    <source>
        <dbReference type="SAM" id="MobiDB-lite"/>
    </source>
</evidence>
<gene>
    <name evidence="5" type="ORF">CBR_g39657</name>
</gene>
<dbReference type="Gene3D" id="3.90.550.10">
    <property type="entry name" value="Spore Coat Polysaccharide Biosynthesis Protein SpsA, Chain A"/>
    <property type="match status" value="1"/>
</dbReference>
<dbReference type="EMBL" id="BFEA01000043">
    <property type="protein sequence ID" value="GBG63876.1"/>
    <property type="molecule type" value="Genomic_DNA"/>
</dbReference>
<feature type="region of interest" description="Disordered" evidence="3">
    <location>
        <begin position="61"/>
        <end position="104"/>
    </location>
</feature>
<keyword evidence="4" id="KW-0472">Membrane</keyword>
<keyword evidence="6" id="KW-1185">Reference proteome</keyword>
<dbReference type="Pfam" id="PF11051">
    <property type="entry name" value="Mannosyl_trans3"/>
    <property type="match status" value="1"/>
</dbReference>
<dbReference type="PANTHER" id="PTHR11183">
    <property type="entry name" value="GLYCOGENIN SUBFAMILY MEMBER"/>
    <property type="match status" value="1"/>
</dbReference>
<feature type="compositionally biased region" description="Basic and acidic residues" evidence="3">
    <location>
        <begin position="498"/>
        <end position="507"/>
    </location>
</feature>
<evidence type="ECO:0000256" key="4">
    <source>
        <dbReference type="SAM" id="Phobius"/>
    </source>
</evidence>
<feature type="transmembrane region" description="Helical" evidence="4">
    <location>
        <begin position="539"/>
        <end position="559"/>
    </location>
</feature>
<feature type="compositionally biased region" description="Low complexity" evidence="3">
    <location>
        <begin position="481"/>
        <end position="490"/>
    </location>
</feature>
<feature type="transmembrane region" description="Helical" evidence="4">
    <location>
        <begin position="593"/>
        <end position="612"/>
    </location>
</feature>
<reference evidence="5 6" key="1">
    <citation type="journal article" date="2018" name="Cell">
        <title>The Chara Genome: Secondary Complexity and Implications for Plant Terrestrialization.</title>
        <authorList>
            <person name="Nishiyama T."/>
            <person name="Sakayama H."/>
            <person name="Vries J.D."/>
            <person name="Buschmann H."/>
            <person name="Saint-Marcoux D."/>
            <person name="Ullrich K.K."/>
            <person name="Haas F.B."/>
            <person name="Vanderstraeten L."/>
            <person name="Becker D."/>
            <person name="Lang D."/>
            <person name="Vosolsobe S."/>
            <person name="Rombauts S."/>
            <person name="Wilhelmsson P.K.I."/>
            <person name="Janitza P."/>
            <person name="Kern R."/>
            <person name="Heyl A."/>
            <person name="Rumpler F."/>
            <person name="Villalobos L.I.A.C."/>
            <person name="Clay J.M."/>
            <person name="Skokan R."/>
            <person name="Toyoda A."/>
            <person name="Suzuki Y."/>
            <person name="Kagoshima H."/>
            <person name="Schijlen E."/>
            <person name="Tajeshwar N."/>
            <person name="Catarino B."/>
            <person name="Hetherington A.J."/>
            <person name="Saltykova A."/>
            <person name="Bonnot C."/>
            <person name="Breuninger H."/>
            <person name="Symeonidi A."/>
            <person name="Radhakrishnan G.V."/>
            <person name="Van Nieuwerburgh F."/>
            <person name="Deforce D."/>
            <person name="Chang C."/>
            <person name="Karol K.G."/>
            <person name="Hedrich R."/>
            <person name="Ulvskov P."/>
            <person name="Glockner G."/>
            <person name="Delwiche C.F."/>
            <person name="Petrasek J."/>
            <person name="Van de Peer Y."/>
            <person name="Friml J."/>
            <person name="Beilby M."/>
            <person name="Dolan L."/>
            <person name="Kohara Y."/>
            <person name="Sugano S."/>
            <person name="Fujiyama A."/>
            <person name="Delaux P.-M."/>
            <person name="Quint M."/>
            <person name="TheiBen G."/>
            <person name="Hagemann M."/>
            <person name="Harholt J."/>
            <person name="Dunand C."/>
            <person name="Zachgo S."/>
            <person name="Langdale J."/>
            <person name="Maumus F."/>
            <person name="Straeten D.V.D."/>
            <person name="Gould S.B."/>
            <person name="Rensing S.A."/>
        </authorList>
    </citation>
    <scope>NUCLEOTIDE SEQUENCE [LARGE SCALE GENOMIC DNA]</scope>
    <source>
        <strain evidence="5 6">S276</strain>
    </source>
</reference>
<comment type="similarity">
    <text evidence="1">Belongs to the MNN1/MNT family.</text>
</comment>
<proteinExistence type="inferred from homology"/>
<protein>
    <submittedName>
        <fullName evidence="5">Uncharacterized protein</fullName>
    </submittedName>
</protein>
<dbReference type="Gramene" id="GBG63876">
    <property type="protein sequence ID" value="GBG63876"/>
    <property type="gene ID" value="CBR_g39657"/>
</dbReference>
<evidence type="ECO:0000313" key="5">
    <source>
        <dbReference type="EMBL" id="GBG63876.1"/>
    </source>
</evidence>